<dbReference type="EMBL" id="DSEU01000051">
    <property type="protein sequence ID" value="HEM67436.1"/>
    <property type="molecule type" value="Genomic_DNA"/>
</dbReference>
<evidence type="ECO:0000259" key="1">
    <source>
        <dbReference type="Pfam" id="PF18765"/>
    </source>
</evidence>
<keyword evidence="2" id="KW-0808">Transferase</keyword>
<gene>
    <name evidence="2" type="ORF">ENO26_07745</name>
</gene>
<dbReference type="InterPro" id="IPR041633">
    <property type="entry name" value="Polbeta"/>
</dbReference>
<evidence type="ECO:0000313" key="2">
    <source>
        <dbReference type="EMBL" id="HEM67436.1"/>
    </source>
</evidence>
<dbReference type="PANTHER" id="PTHR43852:SF3">
    <property type="entry name" value="NUCLEOTIDYLTRANSFERASE"/>
    <property type="match status" value="1"/>
</dbReference>
<dbReference type="GO" id="GO:0016740">
    <property type="term" value="F:transferase activity"/>
    <property type="evidence" value="ECO:0007669"/>
    <property type="project" value="UniProtKB-KW"/>
</dbReference>
<name>A0A7J2U415_9CREN</name>
<proteinExistence type="predicted"/>
<dbReference type="PANTHER" id="PTHR43852">
    <property type="entry name" value="NUCLEOTIDYLTRANSFERASE"/>
    <property type="match status" value="1"/>
</dbReference>
<dbReference type="InterPro" id="IPR052930">
    <property type="entry name" value="TA_antitoxin_MntA"/>
</dbReference>
<dbReference type="AlphaFoldDB" id="A0A7J2U415"/>
<dbReference type="InterPro" id="IPR043519">
    <property type="entry name" value="NT_sf"/>
</dbReference>
<sequence length="149" mass="17567">MLKSLSRGFRCLSEVFEERFRYYRFSKNEKEVLLKKIKEFLSRYDIDLAIVFGSFVEGDVFRDIDIAIYSYAMDLDKFLKINSELELELGIPVDIVPLDQLNPIFRLKILRKGLVVVEKPGVFEYFFMLTCDELEVMRIALNESLPRCT</sequence>
<dbReference type="Gene3D" id="3.30.460.10">
    <property type="entry name" value="Beta Polymerase, domain 2"/>
    <property type="match status" value="1"/>
</dbReference>
<dbReference type="SUPFAM" id="SSF81301">
    <property type="entry name" value="Nucleotidyltransferase"/>
    <property type="match status" value="1"/>
</dbReference>
<comment type="caution">
    <text evidence="2">The sequence shown here is derived from an EMBL/GenBank/DDBJ whole genome shotgun (WGS) entry which is preliminary data.</text>
</comment>
<reference evidence="2" key="1">
    <citation type="journal article" date="2020" name="mSystems">
        <title>Genome- and Community-Level Interaction Insights into Carbon Utilization and Element Cycling Functions of Hydrothermarchaeota in Hydrothermal Sediment.</title>
        <authorList>
            <person name="Zhou Z."/>
            <person name="Liu Y."/>
            <person name="Xu W."/>
            <person name="Pan J."/>
            <person name="Luo Z.H."/>
            <person name="Li M."/>
        </authorList>
    </citation>
    <scope>NUCLEOTIDE SEQUENCE [LARGE SCALE GENOMIC DNA]</scope>
    <source>
        <strain evidence="2">SpSt-125</strain>
    </source>
</reference>
<dbReference type="Pfam" id="PF18765">
    <property type="entry name" value="Polbeta"/>
    <property type="match status" value="1"/>
</dbReference>
<dbReference type="CDD" id="cd05403">
    <property type="entry name" value="NT_KNTase_like"/>
    <property type="match status" value="1"/>
</dbReference>
<protein>
    <submittedName>
        <fullName evidence="2">Nucleotidyltransferase domain-containing protein</fullName>
    </submittedName>
</protein>
<accession>A0A7J2U415</accession>
<feature type="domain" description="Polymerase beta nucleotidyltransferase" evidence="1">
    <location>
        <begin position="35"/>
        <end position="119"/>
    </location>
</feature>
<organism evidence="2">
    <name type="scientific">Ignisphaera aggregans</name>
    <dbReference type="NCBI Taxonomy" id="334771"/>
    <lineage>
        <taxon>Archaea</taxon>
        <taxon>Thermoproteota</taxon>
        <taxon>Thermoprotei</taxon>
        <taxon>Desulfurococcales</taxon>
        <taxon>Desulfurococcaceae</taxon>
        <taxon>Ignisphaera</taxon>
    </lineage>
</organism>